<feature type="region of interest" description="Disordered" evidence="4">
    <location>
        <begin position="446"/>
        <end position="473"/>
    </location>
</feature>
<dbReference type="FunFam" id="3.30.70.3490:FF:000015">
    <property type="entry name" value="Oxysterol-binding protein"/>
    <property type="match status" value="1"/>
</dbReference>
<dbReference type="OrthoDB" id="416222at2759"/>
<dbReference type="PANTHER" id="PTHR10972">
    <property type="entry name" value="OXYSTEROL-BINDING PROTEIN-RELATED"/>
    <property type="match status" value="1"/>
</dbReference>
<dbReference type="SUPFAM" id="SSF144000">
    <property type="entry name" value="Oxysterol-binding protein-like"/>
    <property type="match status" value="1"/>
</dbReference>
<evidence type="ECO:0000256" key="3">
    <source>
        <dbReference type="RuleBase" id="RU003845"/>
    </source>
</evidence>
<dbReference type="PROSITE" id="PS01013">
    <property type="entry name" value="OSBP"/>
    <property type="match status" value="1"/>
</dbReference>
<dbReference type="GO" id="GO:0005886">
    <property type="term" value="C:plasma membrane"/>
    <property type="evidence" value="ECO:0007669"/>
    <property type="project" value="TreeGrafter"/>
</dbReference>
<gene>
    <name evidence="5" type="primary">Osbpl1a</name>
    <name evidence="5" type="ORF">NPIL_267572</name>
</gene>
<dbReference type="Gene3D" id="2.40.160.120">
    <property type="match status" value="1"/>
</dbReference>
<evidence type="ECO:0000256" key="1">
    <source>
        <dbReference type="ARBA" id="ARBA00023121"/>
    </source>
</evidence>
<dbReference type="GO" id="GO:0097038">
    <property type="term" value="C:perinuclear endoplasmic reticulum"/>
    <property type="evidence" value="ECO:0007669"/>
    <property type="project" value="TreeGrafter"/>
</dbReference>
<dbReference type="InterPro" id="IPR018494">
    <property type="entry name" value="Oxysterol-bd_CS"/>
</dbReference>
<feature type="region of interest" description="Disordered" evidence="4">
    <location>
        <begin position="315"/>
        <end position="387"/>
    </location>
</feature>
<dbReference type="GO" id="GO:0032934">
    <property type="term" value="F:sterol binding"/>
    <property type="evidence" value="ECO:0007669"/>
    <property type="project" value="TreeGrafter"/>
</dbReference>
<dbReference type="PANTHER" id="PTHR10972:SF209">
    <property type="entry name" value="OXYSTEROL-BINDING PROTEIN"/>
    <property type="match status" value="1"/>
</dbReference>
<name>A0A8X6T1U1_NEPPI</name>
<dbReference type="InterPro" id="IPR037239">
    <property type="entry name" value="OSBP_sf"/>
</dbReference>
<reference evidence="5" key="1">
    <citation type="submission" date="2020-08" db="EMBL/GenBank/DDBJ databases">
        <title>Multicomponent nature underlies the extraordinary mechanical properties of spider dragline silk.</title>
        <authorList>
            <person name="Kono N."/>
            <person name="Nakamura H."/>
            <person name="Mori M."/>
            <person name="Yoshida Y."/>
            <person name="Ohtoshi R."/>
            <person name="Malay A.D."/>
            <person name="Moran D.A.P."/>
            <person name="Tomita M."/>
            <person name="Numata K."/>
            <person name="Arakawa K."/>
        </authorList>
    </citation>
    <scope>NUCLEOTIDE SEQUENCE</scope>
</reference>
<dbReference type="Proteomes" id="UP000887013">
    <property type="component" value="Unassembled WGS sequence"/>
</dbReference>
<dbReference type="FunFam" id="2.40.160.120:FF:000005">
    <property type="entry name" value="Oxysterol-binding protein"/>
    <property type="match status" value="1"/>
</dbReference>
<dbReference type="EMBL" id="BMAW01049666">
    <property type="protein sequence ID" value="GFS71763.1"/>
    <property type="molecule type" value="Genomic_DNA"/>
</dbReference>
<keyword evidence="3" id="KW-0813">Transport</keyword>
<dbReference type="GO" id="GO:0005829">
    <property type="term" value="C:cytosol"/>
    <property type="evidence" value="ECO:0007669"/>
    <property type="project" value="TreeGrafter"/>
</dbReference>
<dbReference type="InterPro" id="IPR000648">
    <property type="entry name" value="Oxysterol-bd"/>
</dbReference>
<comment type="caution">
    <text evidence="5">The sequence shown here is derived from an EMBL/GenBank/DDBJ whole genome shotgun (WGS) entry which is preliminary data.</text>
</comment>
<dbReference type="AlphaFoldDB" id="A0A8X6T1U1"/>
<sequence length="513" mass="59019">MPYDLLRKRENSLVQLENQLPSPSSTKKEANLFSILKNSIGKELSSITMPVEFNEPLSFLQRISEYMEYSYLLKTASECSDPLQRLQYMSAFAVSALASNWERLNKPFNPLLGETYELCSPVSAATKVRRNTIEDDCSMYLCEGVPVPTDSDREDLGFRLVCEQVSHHPPVSAFHAESEDFQFYGNIHPRLKFWGKSLEIKPEGTLTVHLLKHKEVYSWTNVHCCVHNIIIGKLWFEQYGMMEIHCHTNGMTAQLNFKSAGWFGRDLHRVEGFIVDNQKKKLCFLYGKWTDYLKVCLMEDYEEYTKTHADVCNKHKHNTSMTDGGVGDDSNHDTPTKKFSNKLNVLTRSFTGGGSRDRSTSPEPPVSPHDPSEDDNGAIPKSDSSVSLDIPNSTALWHVQQRPDDSLKYYNFTSFAMALNELQDSWKKSLPITDSRLRPDIRMLEQGDTEGAAAEKNRLEEKQRDARKQRKKKKETWNPKWFVQGRVPHIKNEIWLFNNSYWSQDFADSPDIF</sequence>
<organism evidence="5 6">
    <name type="scientific">Nephila pilipes</name>
    <name type="common">Giant wood spider</name>
    <name type="synonym">Nephila maculata</name>
    <dbReference type="NCBI Taxonomy" id="299642"/>
    <lineage>
        <taxon>Eukaryota</taxon>
        <taxon>Metazoa</taxon>
        <taxon>Ecdysozoa</taxon>
        <taxon>Arthropoda</taxon>
        <taxon>Chelicerata</taxon>
        <taxon>Arachnida</taxon>
        <taxon>Araneae</taxon>
        <taxon>Araneomorphae</taxon>
        <taxon>Entelegynae</taxon>
        <taxon>Araneoidea</taxon>
        <taxon>Nephilidae</taxon>
        <taxon>Nephila</taxon>
    </lineage>
</organism>
<keyword evidence="3" id="KW-0445">Lipid transport</keyword>
<evidence type="ECO:0000256" key="4">
    <source>
        <dbReference type="SAM" id="MobiDB-lite"/>
    </source>
</evidence>
<keyword evidence="1" id="KW-0446">Lipid-binding</keyword>
<dbReference type="Pfam" id="PF01237">
    <property type="entry name" value="Oxysterol_BP"/>
    <property type="match status" value="1"/>
</dbReference>
<evidence type="ECO:0000313" key="5">
    <source>
        <dbReference type="EMBL" id="GFS71763.1"/>
    </source>
</evidence>
<accession>A0A8X6T1U1</accession>
<feature type="compositionally biased region" description="Basic and acidic residues" evidence="4">
    <location>
        <begin position="453"/>
        <end position="466"/>
    </location>
</feature>
<comment type="similarity">
    <text evidence="2">Belongs to the OSBP family.</text>
</comment>
<evidence type="ECO:0000256" key="2">
    <source>
        <dbReference type="RuleBase" id="RU003844"/>
    </source>
</evidence>
<feature type="compositionally biased region" description="Polar residues" evidence="4">
    <location>
        <begin position="337"/>
        <end position="350"/>
    </location>
</feature>
<protein>
    <recommendedName>
        <fullName evidence="3">Oxysterol-binding protein</fullName>
    </recommendedName>
</protein>
<proteinExistence type="inferred from homology"/>
<dbReference type="GO" id="GO:0006869">
    <property type="term" value="P:lipid transport"/>
    <property type="evidence" value="ECO:0007669"/>
    <property type="project" value="UniProtKB-KW"/>
</dbReference>
<keyword evidence="6" id="KW-1185">Reference proteome</keyword>
<dbReference type="Gene3D" id="3.30.70.3490">
    <property type="match status" value="1"/>
</dbReference>
<evidence type="ECO:0000313" key="6">
    <source>
        <dbReference type="Proteomes" id="UP000887013"/>
    </source>
</evidence>